<gene>
    <name evidence="3" type="ORF">UK23_03330</name>
</gene>
<dbReference type="EMBL" id="JYJG01000010">
    <property type="protein sequence ID" value="KJK52648.1"/>
    <property type="molecule type" value="Genomic_DNA"/>
</dbReference>
<feature type="coiled-coil region" evidence="2">
    <location>
        <begin position="24"/>
        <end position="51"/>
    </location>
</feature>
<dbReference type="AlphaFoldDB" id="A0A0F0HG66"/>
<name>A0A0F0HG66_LENAE</name>
<reference evidence="3 4" key="1">
    <citation type="submission" date="2015-02" db="EMBL/GenBank/DDBJ databases">
        <authorList>
            <person name="Ju K.-S."/>
            <person name="Doroghazi J.R."/>
            <person name="Metcalf W."/>
        </authorList>
    </citation>
    <scope>NUCLEOTIDE SEQUENCE [LARGE SCALE GENOMIC DNA]</scope>
    <source>
        <strain evidence="3 4">NRRL B-16140</strain>
    </source>
</reference>
<dbReference type="RefSeq" id="WP_045309846.1">
    <property type="nucleotide sequence ID" value="NZ_JYJG01000010.1"/>
</dbReference>
<dbReference type="InterPro" id="IPR010310">
    <property type="entry name" value="T7SS_ESAT-6-like"/>
</dbReference>
<comment type="similarity">
    <text evidence="1">Belongs to the WXG100 family.</text>
</comment>
<sequence length="96" mass="10174">MSSGQVKVTFAELQNVAGTISSSAQQVQTQLEDLKSAVAKVTANYEGAAKEAYAEKQRAWDAAAADLQAVLSSIGIAVRDAADAYQAAEQQNVNRW</sequence>
<dbReference type="Pfam" id="PF06013">
    <property type="entry name" value="WXG100"/>
    <property type="match status" value="1"/>
</dbReference>
<dbReference type="InterPro" id="IPR036689">
    <property type="entry name" value="ESAT-6-like_sf"/>
</dbReference>
<proteinExistence type="inferred from homology"/>
<dbReference type="SUPFAM" id="SSF140453">
    <property type="entry name" value="EsxAB dimer-like"/>
    <property type="match status" value="1"/>
</dbReference>
<dbReference type="Proteomes" id="UP000033393">
    <property type="component" value="Unassembled WGS sequence"/>
</dbReference>
<keyword evidence="4" id="KW-1185">Reference proteome</keyword>
<accession>A0A0F0HG66</accession>
<comment type="caution">
    <text evidence="3">The sequence shown here is derived from an EMBL/GenBank/DDBJ whole genome shotgun (WGS) entry which is preliminary data.</text>
</comment>
<evidence type="ECO:0000256" key="2">
    <source>
        <dbReference type="SAM" id="Coils"/>
    </source>
</evidence>
<dbReference type="PATRIC" id="fig|68170.10.peg.3842"/>
<dbReference type="Gene3D" id="1.10.287.1060">
    <property type="entry name" value="ESAT-6-like"/>
    <property type="match status" value="1"/>
</dbReference>
<dbReference type="OrthoDB" id="3387628at2"/>
<dbReference type="NCBIfam" id="TIGR03930">
    <property type="entry name" value="WXG100_ESAT6"/>
    <property type="match status" value="1"/>
</dbReference>
<evidence type="ECO:0000313" key="3">
    <source>
        <dbReference type="EMBL" id="KJK52648.1"/>
    </source>
</evidence>
<keyword evidence="2" id="KW-0175">Coiled coil</keyword>
<protein>
    <recommendedName>
        <fullName evidence="1">ESAT-6-like protein</fullName>
    </recommendedName>
</protein>
<evidence type="ECO:0000313" key="4">
    <source>
        <dbReference type="Proteomes" id="UP000033393"/>
    </source>
</evidence>
<evidence type="ECO:0000256" key="1">
    <source>
        <dbReference type="RuleBase" id="RU362001"/>
    </source>
</evidence>
<organism evidence="3 4">
    <name type="scientific">Lentzea aerocolonigenes</name>
    <name type="common">Lechevalieria aerocolonigenes</name>
    <name type="synonym">Saccharothrix aerocolonigenes</name>
    <dbReference type="NCBI Taxonomy" id="68170"/>
    <lineage>
        <taxon>Bacteria</taxon>
        <taxon>Bacillati</taxon>
        <taxon>Actinomycetota</taxon>
        <taxon>Actinomycetes</taxon>
        <taxon>Pseudonocardiales</taxon>
        <taxon>Pseudonocardiaceae</taxon>
        <taxon>Lentzea</taxon>
    </lineage>
</organism>